<dbReference type="AlphaFoldDB" id="A0A9D2KQ69"/>
<name>A0A9D2KQ69_9FIRM</name>
<dbReference type="Proteomes" id="UP000823900">
    <property type="component" value="Unassembled WGS sequence"/>
</dbReference>
<sequence length="362" mass="39642">MEKPGKKLKKVLLIVGITGVVYAGFKYLLPLVIPFLAAYTFALGLRPSAVWIQEHTAVRIRGKERKIPVGVVGGAEFLAIIAVAAAALYAGLWKAGRELTLFSQQLPLWIEEADQWLTGRCHTVEDFFSLEPGCLVRLARDMLVHLSLSLKEAAMPFLMTNSMNLVSGFLKGAVISVIVFLGTILSLQEMDSLKKRRDASIFWREYEIVGGRLVQAGKAWLKTQGSILVMTTAICIAGLWLMKNPYYILLGIGIGLLDALPVLGTGTVLIPWALFAALQGQWGTGAFLTGLYIVCYFLREFMEARIMGSQIGLTPLESLAALYVGWKLFGLLGFILGPVGLILIEDIVEAYDSSHTEGKTTM</sequence>
<dbReference type="InterPro" id="IPR002549">
    <property type="entry name" value="AI-2E-like"/>
</dbReference>
<keyword evidence="5 6" id="KW-0472">Membrane</keyword>
<accession>A0A9D2KQ69</accession>
<feature type="transmembrane region" description="Helical" evidence="6">
    <location>
        <begin position="73"/>
        <end position="92"/>
    </location>
</feature>
<reference evidence="7" key="2">
    <citation type="submission" date="2021-04" db="EMBL/GenBank/DDBJ databases">
        <authorList>
            <person name="Gilroy R."/>
        </authorList>
    </citation>
    <scope>NUCLEOTIDE SEQUENCE</scope>
    <source>
        <strain evidence="7">CHK178-16964</strain>
    </source>
</reference>
<evidence type="ECO:0000313" key="8">
    <source>
        <dbReference type="Proteomes" id="UP000823900"/>
    </source>
</evidence>
<reference evidence="7" key="1">
    <citation type="journal article" date="2021" name="PeerJ">
        <title>Extensive microbial diversity within the chicken gut microbiome revealed by metagenomics and culture.</title>
        <authorList>
            <person name="Gilroy R."/>
            <person name="Ravi A."/>
            <person name="Getino M."/>
            <person name="Pursley I."/>
            <person name="Horton D.L."/>
            <person name="Alikhan N.F."/>
            <person name="Baker D."/>
            <person name="Gharbi K."/>
            <person name="Hall N."/>
            <person name="Watson M."/>
            <person name="Adriaenssens E.M."/>
            <person name="Foster-Nyarko E."/>
            <person name="Jarju S."/>
            <person name="Secka A."/>
            <person name="Antonio M."/>
            <person name="Oren A."/>
            <person name="Chaudhuri R.R."/>
            <person name="La Ragione R."/>
            <person name="Hildebrand F."/>
            <person name="Pallen M.J."/>
        </authorList>
    </citation>
    <scope>NUCLEOTIDE SEQUENCE</scope>
    <source>
        <strain evidence="7">CHK178-16964</strain>
    </source>
</reference>
<comment type="subcellular location">
    <subcellularLocation>
        <location evidence="1">Membrane</location>
        <topology evidence="1">Multi-pass membrane protein</topology>
    </subcellularLocation>
</comment>
<keyword evidence="4 6" id="KW-1133">Transmembrane helix</keyword>
<feature type="transmembrane region" description="Helical" evidence="6">
    <location>
        <begin position="12"/>
        <end position="29"/>
    </location>
</feature>
<feature type="transmembrane region" description="Helical" evidence="6">
    <location>
        <begin position="248"/>
        <end position="275"/>
    </location>
</feature>
<evidence type="ECO:0000256" key="6">
    <source>
        <dbReference type="SAM" id="Phobius"/>
    </source>
</evidence>
<dbReference type="Pfam" id="PF01594">
    <property type="entry name" value="AI-2E_transport"/>
    <property type="match status" value="1"/>
</dbReference>
<keyword evidence="3 6" id="KW-0812">Transmembrane</keyword>
<organism evidence="7 8">
    <name type="scientific">Candidatus Lachnoclostridium stercoravium</name>
    <dbReference type="NCBI Taxonomy" id="2838633"/>
    <lineage>
        <taxon>Bacteria</taxon>
        <taxon>Bacillati</taxon>
        <taxon>Bacillota</taxon>
        <taxon>Clostridia</taxon>
        <taxon>Lachnospirales</taxon>
        <taxon>Lachnospiraceae</taxon>
    </lineage>
</organism>
<evidence type="ECO:0000256" key="5">
    <source>
        <dbReference type="ARBA" id="ARBA00023136"/>
    </source>
</evidence>
<feature type="transmembrane region" description="Helical" evidence="6">
    <location>
        <begin position="319"/>
        <end position="344"/>
    </location>
</feature>
<evidence type="ECO:0000256" key="2">
    <source>
        <dbReference type="ARBA" id="ARBA00009773"/>
    </source>
</evidence>
<comment type="caution">
    <text evidence="7">The sequence shown here is derived from an EMBL/GenBank/DDBJ whole genome shotgun (WGS) entry which is preliminary data.</text>
</comment>
<protein>
    <submittedName>
        <fullName evidence="7">AI-2E family transporter</fullName>
    </submittedName>
</protein>
<feature type="transmembrane region" description="Helical" evidence="6">
    <location>
        <begin position="282"/>
        <end position="299"/>
    </location>
</feature>
<dbReference type="GO" id="GO:0016020">
    <property type="term" value="C:membrane"/>
    <property type="evidence" value="ECO:0007669"/>
    <property type="project" value="UniProtKB-SubCell"/>
</dbReference>
<evidence type="ECO:0000313" key="7">
    <source>
        <dbReference type="EMBL" id="HJA72160.1"/>
    </source>
</evidence>
<proteinExistence type="inferred from homology"/>
<evidence type="ECO:0000256" key="1">
    <source>
        <dbReference type="ARBA" id="ARBA00004141"/>
    </source>
</evidence>
<evidence type="ECO:0000256" key="4">
    <source>
        <dbReference type="ARBA" id="ARBA00022989"/>
    </source>
</evidence>
<dbReference type="EMBL" id="DWZA01000099">
    <property type="protein sequence ID" value="HJA72160.1"/>
    <property type="molecule type" value="Genomic_DNA"/>
</dbReference>
<feature type="transmembrane region" description="Helical" evidence="6">
    <location>
        <begin position="225"/>
        <end position="242"/>
    </location>
</feature>
<comment type="similarity">
    <text evidence="2">Belongs to the autoinducer-2 exporter (AI-2E) (TC 2.A.86) family.</text>
</comment>
<evidence type="ECO:0000256" key="3">
    <source>
        <dbReference type="ARBA" id="ARBA00022692"/>
    </source>
</evidence>
<feature type="transmembrane region" description="Helical" evidence="6">
    <location>
        <begin position="165"/>
        <end position="187"/>
    </location>
</feature>
<gene>
    <name evidence="7" type="ORF">IAA07_11405</name>
</gene>